<reference evidence="1" key="1">
    <citation type="submission" date="2014-11" db="EMBL/GenBank/DDBJ databases">
        <authorList>
            <person name="Amaro Gonzalez C."/>
        </authorList>
    </citation>
    <scope>NUCLEOTIDE SEQUENCE</scope>
</reference>
<dbReference type="EMBL" id="GBXM01080370">
    <property type="protein sequence ID" value="JAH28207.1"/>
    <property type="molecule type" value="Transcribed_RNA"/>
</dbReference>
<accession>A0A0E9RHB9</accession>
<proteinExistence type="predicted"/>
<reference evidence="1" key="2">
    <citation type="journal article" date="2015" name="Fish Shellfish Immunol.">
        <title>Early steps in the European eel (Anguilla anguilla)-Vibrio vulnificus interaction in the gills: Role of the RtxA13 toxin.</title>
        <authorList>
            <person name="Callol A."/>
            <person name="Pajuelo D."/>
            <person name="Ebbesson L."/>
            <person name="Teles M."/>
            <person name="MacKenzie S."/>
            <person name="Amaro C."/>
        </authorList>
    </citation>
    <scope>NUCLEOTIDE SEQUENCE</scope>
</reference>
<name>A0A0E9RHB9_ANGAN</name>
<sequence length="36" mass="4394">MRLKTLWLMWRGQMLKQLPLIRSSGILTRYWMLASD</sequence>
<organism evidence="1">
    <name type="scientific">Anguilla anguilla</name>
    <name type="common">European freshwater eel</name>
    <name type="synonym">Muraena anguilla</name>
    <dbReference type="NCBI Taxonomy" id="7936"/>
    <lineage>
        <taxon>Eukaryota</taxon>
        <taxon>Metazoa</taxon>
        <taxon>Chordata</taxon>
        <taxon>Craniata</taxon>
        <taxon>Vertebrata</taxon>
        <taxon>Euteleostomi</taxon>
        <taxon>Actinopterygii</taxon>
        <taxon>Neopterygii</taxon>
        <taxon>Teleostei</taxon>
        <taxon>Anguilliformes</taxon>
        <taxon>Anguillidae</taxon>
        <taxon>Anguilla</taxon>
    </lineage>
</organism>
<protein>
    <submittedName>
        <fullName evidence="1">Uncharacterized protein</fullName>
    </submittedName>
</protein>
<evidence type="ECO:0000313" key="1">
    <source>
        <dbReference type="EMBL" id="JAH28207.1"/>
    </source>
</evidence>
<dbReference type="AlphaFoldDB" id="A0A0E9RHB9"/>